<dbReference type="Pfam" id="PF21368">
    <property type="entry name" value="AI2M-like_HNH"/>
    <property type="match status" value="1"/>
</dbReference>
<protein>
    <recommendedName>
        <fullName evidence="1">AI2M/AI1M-like HNH endonuclease domain-containing protein</fullName>
    </recommendedName>
</protein>
<accession>A0A2N6K9I1</accession>
<evidence type="ECO:0000313" key="3">
    <source>
        <dbReference type="Proteomes" id="UP000235036"/>
    </source>
</evidence>
<dbReference type="RefSeq" id="WP_167325080.1">
    <property type="nucleotide sequence ID" value="NZ_CAWNVR010000753.1"/>
</dbReference>
<gene>
    <name evidence="2" type="ORF">CEN44_00420</name>
</gene>
<evidence type="ECO:0000313" key="2">
    <source>
        <dbReference type="EMBL" id="PLZ94550.1"/>
    </source>
</evidence>
<name>A0A2N6K9I1_FISMU</name>
<keyword evidence="3" id="KW-1185">Reference proteome</keyword>
<comment type="caution">
    <text evidence="2">The sequence shown here is derived from an EMBL/GenBank/DDBJ whole genome shotgun (WGS) entry which is preliminary data.</text>
</comment>
<dbReference type="AlphaFoldDB" id="A0A2N6K9I1"/>
<dbReference type="EMBL" id="NRQW01000007">
    <property type="protein sequence ID" value="PLZ94550.1"/>
    <property type="molecule type" value="Genomic_DNA"/>
</dbReference>
<evidence type="ECO:0000259" key="1">
    <source>
        <dbReference type="Pfam" id="PF21368"/>
    </source>
</evidence>
<reference evidence="2 3" key="1">
    <citation type="submission" date="2017-08" db="EMBL/GenBank/DDBJ databases">
        <title>Genomes of Fischerella (Mastigocladus) sp. strains.</title>
        <authorList>
            <person name="Miller S.R."/>
        </authorList>
    </citation>
    <scope>NUCLEOTIDE SEQUENCE [LARGE SCALE GENOMIC DNA]</scope>
    <source>
        <strain evidence="2 3">CCMEE 5323</strain>
    </source>
</reference>
<sequence length="133" mass="15186">MRTAETILNIIRTRGQRGLPVEDVYRLLYNLDLYLRAYGKLNSNAGAMTPGATPETVDGMSLEKANKCEICGATDNIEVHHIRKLADIKQKGRKERPEWMLKMSARKRKTLVVCCQCHEKIQYGRYDGDTLKT</sequence>
<dbReference type="InterPro" id="IPR049030">
    <property type="entry name" value="AI2M-like_HNH"/>
</dbReference>
<dbReference type="Proteomes" id="UP000235036">
    <property type="component" value="Unassembled WGS sequence"/>
</dbReference>
<feature type="domain" description="AI2M/AI1M-like HNH endonuclease" evidence="1">
    <location>
        <begin position="68"/>
        <end position="118"/>
    </location>
</feature>
<proteinExistence type="predicted"/>
<organism evidence="2 3">
    <name type="scientific">Fischerella muscicola CCMEE 5323</name>
    <dbReference type="NCBI Taxonomy" id="2019572"/>
    <lineage>
        <taxon>Bacteria</taxon>
        <taxon>Bacillati</taxon>
        <taxon>Cyanobacteriota</taxon>
        <taxon>Cyanophyceae</taxon>
        <taxon>Nostocales</taxon>
        <taxon>Hapalosiphonaceae</taxon>
        <taxon>Fischerella</taxon>
    </lineage>
</organism>